<sequence>MKDKKLKVMILFERELLQEGLKSILQREKSIVVIDAKNEYIYQAIMTWFPHILLIDQAILKSNQLEITKIVTHFPALKLFIHSVRQREVETLVNELNIKNAYFLGNLSSNDLVCTIKKLDSNSHANKIKVNVPYSQADMVNESRDTYMICCFQYFHIKKNGKIMENINWRTQKVKELFIYLLQHRNQLVRKDRLIELFWSKLVVKNAYANLYIAVYHMRKTLKSIGLNIVIINSTHYYELRLHDVQYDVEKWLVSLENIKVVTDEMLPYVENAIALYKGDYLADEPYKWSEQKKERLKAMFISTAILLIEFLITQRSYAVAITYCVKLQRLYPEVKDSNCLLMKIYDKLGKKENVEYQYNKLQQMIH</sequence>
<evidence type="ECO:0000259" key="3">
    <source>
        <dbReference type="Pfam" id="PF03704"/>
    </source>
</evidence>
<evidence type="ECO:0000256" key="1">
    <source>
        <dbReference type="ARBA" id="ARBA00023015"/>
    </source>
</evidence>
<keyword evidence="1" id="KW-0805">Transcription regulation</keyword>
<dbReference type="Gene3D" id="1.25.40.10">
    <property type="entry name" value="Tetratricopeptide repeat domain"/>
    <property type="match status" value="1"/>
</dbReference>
<dbReference type="EMBL" id="QJJQ01000016">
    <property type="protein sequence ID" value="PXW83342.1"/>
    <property type="molecule type" value="Genomic_DNA"/>
</dbReference>
<proteinExistence type="predicted"/>
<protein>
    <submittedName>
        <fullName evidence="4">Transcriptional activator</fullName>
    </submittedName>
</protein>
<accession>A0A2V3VNF5</accession>
<dbReference type="Proteomes" id="UP000247978">
    <property type="component" value="Unassembled WGS sequence"/>
</dbReference>
<dbReference type="PANTHER" id="PTHR35807:SF2">
    <property type="entry name" value="TRANSCRIPTIONAL ACTIVATOR DOMAIN"/>
    <property type="match status" value="1"/>
</dbReference>
<comment type="caution">
    <text evidence="4">The sequence shown here is derived from an EMBL/GenBank/DDBJ whole genome shotgun (WGS) entry which is preliminary data.</text>
</comment>
<evidence type="ECO:0000313" key="5">
    <source>
        <dbReference type="Proteomes" id="UP000247978"/>
    </source>
</evidence>
<dbReference type="InterPro" id="IPR016032">
    <property type="entry name" value="Sig_transdc_resp-reg_C-effctor"/>
</dbReference>
<keyword evidence="2" id="KW-0804">Transcription</keyword>
<reference evidence="4 5" key="1">
    <citation type="submission" date="2018-05" db="EMBL/GenBank/DDBJ databases">
        <title>Genomic Encyclopedia of Type Strains, Phase IV (KMG-IV): sequencing the most valuable type-strain genomes for metagenomic binning, comparative biology and taxonomic classification.</title>
        <authorList>
            <person name="Goeker M."/>
        </authorList>
    </citation>
    <scope>NUCLEOTIDE SEQUENCE [LARGE SCALE GENOMIC DNA]</scope>
    <source>
        <strain evidence="4 5">DSM 28556</strain>
    </source>
</reference>
<dbReference type="Gene3D" id="1.10.10.10">
    <property type="entry name" value="Winged helix-like DNA-binding domain superfamily/Winged helix DNA-binding domain"/>
    <property type="match status" value="1"/>
</dbReference>
<evidence type="ECO:0000313" key="4">
    <source>
        <dbReference type="EMBL" id="PXW83342.1"/>
    </source>
</evidence>
<dbReference type="InterPro" id="IPR036388">
    <property type="entry name" value="WH-like_DNA-bd_sf"/>
</dbReference>
<dbReference type="GO" id="GO:0006355">
    <property type="term" value="P:regulation of DNA-templated transcription"/>
    <property type="evidence" value="ECO:0007669"/>
    <property type="project" value="InterPro"/>
</dbReference>
<dbReference type="InterPro" id="IPR005158">
    <property type="entry name" value="BTAD"/>
</dbReference>
<name>A0A2V3VNF5_9BACI</name>
<dbReference type="SUPFAM" id="SSF46894">
    <property type="entry name" value="C-terminal effector domain of the bipartite response regulators"/>
    <property type="match status" value="1"/>
</dbReference>
<dbReference type="AlphaFoldDB" id="A0A2V3VNF5"/>
<dbReference type="InterPro" id="IPR011990">
    <property type="entry name" value="TPR-like_helical_dom_sf"/>
</dbReference>
<dbReference type="SUPFAM" id="SSF48452">
    <property type="entry name" value="TPR-like"/>
    <property type="match status" value="1"/>
</dbReference>
<feature type="domain" description="Bacterial transcriptional activator" evidence="3">
    <location>
        <begin position="268"/>
        <end position="364"/>
    </location>
</feature>
<dbReference type="OrthoDB" id="3190595at2"/>
<dbReference type="GO" id="GO:0003677">
    <property type="term" value="F:DNA binding"/>
    <property type="evidence" value="ECO:0007669"/>
    <property type="project" value="InterPro"/>
</dbReference>
<dbReference type="Pfam" id="PF03704">
    <property type="entry name" value="BTAD"/>
    <property type="match status" value="1"/>
</dbReference>
<dbReference type="InterPro" id="IPR051677">
    <property type="entry name" value="AfsR-DnrI-RedD_regulator"/>
</dbReference>
<evidence type="ECO:0000256" key="2">
    <source>
        <dbReference type="ARBA" id="ARBA00023163"/>
    </source>
</evidence>
<dbReference type="PANTHER" id="PTHR35807">
    <property type="entry name" value="TRANSCRIPTIONAL REGULATOR REDD-RELATED"/>
    <property type="match status" value="1"/>
</dbReference>
<keyword evidence="5" id="KW-1185">Reference proteome</keyword>
<organism evidence="4 5">
    <name type="scientific">Pseudogracilibacillus auburnensis</name>
    <dbReference type="NCBI Taxonomy" id="1494959"/>
    <lineage>
        <taxon>Bacteria</taxon>
        <taxon>Bacillati</taxon>
        <taxon>Bacillota</taxon>
        <taxon>Bacilli</taxon>
        <taxon>Bacillales</taxon>
        <taxon>Bacillaceae</taxon>
        <taxon>Pseudogracilibacillus</taxon>
    </lineage>
</organism>
<gene>
    <name evidence="4" type="ORF">DFR56_11621</name>
</gene>
<dbReference type="RefSeq" id="WP_110396868.1">
    <property type="nucleotide sequence ID" value="NZ_JADIJL010000002.1"/>
</dbReference>